<evidence type="ECO:0000313" key="3">
    <source>
        <dbReference type="Proteomes" id="UP000032352"/>
    </source>
</evidence>
<protein>
    <recommendedName>
        <fullName evidence="4">Bacteriophage tail tape measure N-terminal domain-containing protein</fullName>
    </recommendedName>
</protein>
<dbReference type="RefSeq" id="WP_152647365.1">
    <property type="nucleotide sequence ID" value="NZ_CP059733.1"/>
</dbReference>
<sequence>MISGLKVSGAELKNFTDKTDKAGVAVKRTSKEVKGLKSAVSELKGVLATVGIGVLAKDMYDGIDAFQGYRAQLKSITGDWNAADVELARLIALAKETPFTLEQSIEGFTKLTNLGLDPSRRAMISYGNTAAAMGKDMMQMVEAVADASVGEFERLKEFGIKASKENDKVTFTFKGNATTIAKESGAIQEYLLNIGETDFSTSMSDQMTRLSAQSSNLGIAIDQLYNNIGNSGAADGFATVLTGMADGVDALNANLPAVLDGLATMALIVGVGGALAFGPALIKGMAVSMWEFATATAAAASSMSTLQKSASLLFAFFAGWEIGSYLQRTFDEVRVAGLEMTATLEKGFTYLTYAFDATATTIQHAWTATINLALETYDDFLSVISKGADFLGQDELVTQINEWRDATNELIEPQETLTDKLTGLAEARDKELAQIEFVTDYLVKHGKQLEKTTSTTTQYTAATAEASTATAKQLTENQKLLSSLGQEIGLLSMTAREKAIYARVSQLSADATQDEINAVTTLAGTLYDLELQQTATKEAAEKAAKEYTDIWDDALERVDEAFADGWLKTLEGDTTDVFDNIVGGFKQMLAEMLHLAITKPIVLNIQQSVTSMIPGMGGTGGVGNLLGMATNLSGGIGGSIMGLGSGIAGIGSTLGLGSLGAFGTGIGSTGAILGTQGIFGGMGTAMSNIGGLFSSGSIAGGIGAALPIVGMVAGAASIVDSLTGGSLFGTSYKVKDSGVDLSYDGGEFGGQYYTKKKKKKSFFRGSKTKYEYDDLEDNLVNQMNGVFDSVENSILSAAETFDITTVTKTVNTFWGDYFGAFDSNSRLYEEYANTVEQHTQTTTQSIEDYLNSFSSSTRLSLKDLSEEEASQAISDWMTNATDEMIAGVFPFIRGMAQENENLADTLSRVTIQTETVRSITEIVGNQFTLTGEEAAVAADELVGMVGGISALNQSMSFYTQEFLTADEQMAMLTDSLNQSFADIGQQLPATREEFKQLYSTLDLDSEANRELYASLTALLGPLDSYYDALEQQNGTVDELAQSEEQLAKARAEFTQSFADELARLDMSPLEQQLASLQEEFEGYLDEVEAVGAETALLEELYGRKRQAIIDDALAAINVNTQNQLDALASVFANWAASVQNVNNAIGGNILSIKRAGSDWNEADYQQGIIDDLTNQLGQGTAEEQLELISQLNDAITAKYAAEISSQQELFNLAEERYQIDLANYQRLLTAAESLKDTANQLRFGELSPLAVNEQFNLAKTDYYQLLSAAQAGDADAAGKLGAAGENYLSLASRLYGGTASAEYSALFNQITGTFDGFSVGNAPVSPDTSAYEQAIEALQQQQLDELTGLYALTEQLNQQVTAQYAQDVENVQAEAQAQINIVNAVNELGNDIANMPPPVVNVPAPVVNVTVEAPAPVVITQPAPKNDQLHQQMDTLIAATQESTAVNQAAAEAAEFRSAQSNAMRQAV</sequence>
<feature type="coiled-coil region" evidence="1">
    <location>
        <begin position="1032"/>
        <end position="1093"/>
    </location>
</feature>
<dbReference type="Proteomes" id="UP000032352">
    <property type="component" value="Chromosome"/>
</dbReference>
<keyword evidence="3" id="KW-1185">Reference proteome</keyword>
<evidence type="ECO:0000256" key="1">
    <source>
        <dbReference type="SAM" id="Coils"/>
    </source>
</evidence>
<dbReference type="PANTHER" id="PTHR34491:SF156">
    <property type="entry name" value="KINESIN MOTOR DOMAIN-CONTAINING PROTEIN"/>
    <property type="match status" value="1"/>
</dbReference>
<dbReference type="PANTHER" id="PTHR34491">
    <property type="entry name" value="A-TYPE INCLUSION PROTEIN, PUTATIVE-RELATED"/>
    <property type="match status" value="1"/>
</dbReference>
<dbReference type="EMBL" id="CP059733">
    <property type="protein sequence ID" value="WDE07294.1"/>
    <property type="molecule type" value="Genomic_DNA"/>
</dbReference>
<evidence type="ECO:0008006" key="4">
    <source>
        <dbReference type="Google" id="ProtNLM"/>
    </source>
</evidence>
<accession>A0AAE9Z7A0</accession>
<gene>
    <name evidence="2" type="ORF">SG34_010595</name>
</gene>
<dbReference type="KEGG" id="tvd:SG34_010595"/>
<reference evidence="2 3" key="2">
    <citation type="journal article" date="2022" name="Mar. Drugs">
        <title>Bioassay-Guided Fractionation Leads to the Detection of Cholic Acid Generated by the Rare Thalassomonas sp.</title>
        <authorList>
            <person name="Pheiffer F."/>
            <person name="Schneider Y.K."/>
            <person name="Hansen E.H."/>
            <person name="Andersen J.H."/>
            <person name="Isaksson J."/>
            <person name="Busche T."/>
            <person name="R C."/>
            <person name="Kalinowski J."/>
            <person name="Zyl L.V."/>
            <person name="Trindade M."/>
        </authorList>
    </citation>
    <scope>NUCLEOTIDE SEQUENCE [LARGE SCALE GENOMIC DNA]</scope>
    <source>
        <strain evidence="2 3">XOM25</strain>
    </source>
</reference>
<reference evidence="2 3" key="1">
    <citation type="journal article" date="2015" name="Genome Announc.">
        <title>Draft Genome Sequences of Marine Isolates of Thalassomonas viridans and Thalassomonas actiniarum.</title>
        <authorList>
            <person name="Olonade I."/>
            <person name="van Zyl L.J."/>
            <person name="Trindade M."/>
        </authorList>
    </citation>
    <scope>NUCLEOTIDE SEQUENCE [LARGE SCALE GENOMIC DNA]</scope>
    <source>
        <strain evidence="2 3">XOM25</strain>
    </source>
</reference>
<organism evidence="2 3">
    <name type="scientific">Thalassomonas viridans</name>
    <dbReference type="NCBI Taxonomy" id="137584"/>
    <lineage>
        <taxon>Bacteria</taxon>
        <taxon>Pseudomonadati</taxon>
        <taxon>Pseudomonadota</taxon>
        <taxon>Gammaproteobacteria</taxon>
        <taxon>Alteromonadales</taxon>
        <taxon>Colwelliaceae</taxon>
        <taxon>Thalassomonas</taxon>
    </lineage>
</organism>
<keyword evidence="1" id="KW-0175">Coiled coil</keyword>
<name>A0AAE9Z7A0_9GAMM</name>
<evidence type="ECO:0000313" key="2">
    <source>
        <dbReference type="EMBL" id="WDE07294.1"/>
    </source>
</evidence>
<proteinExistence type="predicted"/>